<reference evidence="2 3" key="1">
    <citation type="journal article" date="2024" name="Plant J.">
        <title>Genome sequences and population genomics reveal climatic adaptation and genomic divergence between two closely related sweetgum species.</title>
        <authorList>
            <person name="Xu W.Q."/>
            <person name="Ren C.Q."/>
            <person name="Zhang X.Y."/>
            <person name="Comes H.P."/>
            <person name="Liu X.H."/>
            <person name="Li Y.G."/>
            <person name="Kettle C.J."/>
            <person name="Jalonen R."/>
            <person name="Gaisberger H."/>
            <person name="Ma Y.Z."/>
            <person name="Qiu Y.X."/>
        </authorList>
    </citation>
    <scope>NUCLEOTIDE SEQUENCE [LARGE SCALE GENOMIC DNA]</scope>
    <source>
        <strain evidence="2">Hangzhou</strain>
    </source>
</reference>
<dbReference type="Pfam" id="PF13952">
    <property type="entry name" value="DUF4216"/>
    <property type="match status" value="1"/>
</dbReference>
<organism evidence="2 3">
    <name type="scientific">Liquidambar formosana</name>
    <name type="common">Formosan gum</name>
    <dbReference type="NCBI Taxonomy" id="63359"/>
    <lineage>
        <taxon>Eukaryota</taxon>
        <taxon>Viridiplantae</taxon>
        <taxon>Streptophyta</taxon>
        <taxon>Embryophyta</taxon>
        <taxon>Tracheophyta</taxon>
        <taxon>Spermatophyta</taxon>
        <taxon>Magnoliopsida</taxon>
        <taxon>eudicotyledons</taxon>
        <taxon>Gunneridae</taxon>
        <taxon>Pentapetalae</taxon>
        <taxon>Saxifragales</taxon>
        <taxon>Altingiaceae</taxon>
        <taxon>Liquidambar</taxon>
    </lineage>
</organism>
<gene>
    <name evidence="2" type="ORF">L1049_011914</name>
</gene>
<dbReference type="Proteomes" id="UP001415857">
    <property type="component" value="Unassembled WGS sequence"/>
</dbReference>
<comment type="caution">
    <text evidence="2">The sequence shown here is derived from an EMBL/GenBank/DDBJ whole genome shotgun (WGS) entry which is preliminary data.</text>
</comment>
<protein>
    <recommendedName>
        <fullName evidence="1">DUF4216 domain-containing protein</fullName>
    </recommendedName>
</protein>
<evidence type="ECO:0000313" key="3">
    <source>
        <dbReference type="Proteomes" id="UP001415857"/>
    </source>
</evidence>
<dbReference type="PANTHER" id="PTHR48258:SF3">
    <property type="entry name" value="FK506-BINDING PROTEIN 4-LIKE ISOFORM X1"/>
    <property type="match status" value="1"/>
</dbReference>
<dbReference type="AlphaFoldDB" id="A0AAP0RT66"/>
<proteinExistence type="predicted"/>
<dbReference type="InterPro" id="IPR025312">
    <property type="entry name" value="DUF4216"/>
</dbReference>
<dbReference type="PANTHER" id="PTHR48258">
    <property type="entry name" value="DUF4218 DOMAIN-CONTAINING PROTEIN-RELATED"/>
    <property type="match status" value="1"/>
</dbReference>
<name>A0AAP0RT66_LIQFO</name>
<evidence type="ECO:0000259" key="1">
    <source>
        <dbReference type="Pfam" id="PF13952"/>
    </source>
</evidence>
<keyword evidence="3" id="KW-1185">Reference proteome</keyword>
<sequence>MNGGGEAPPWGGGKEHKKILEQAHVRNIDQMHKEEFVQWFEQHVTQLYRDSNGQVDEQMLSLARGPEKRVTCWSGYNVNGFRFNTKKYEKLKKTQNSGVMVRGESQKEEMNYYGELVNVVELHYTGGNRVVLFKCDWWDIAHLGSGFKIDRHGFISVNSSQRLNTSEPFVLACQATQVFYVKGIKDPDWYIVVKTKPRNLFDMPSGEDEHSQDDDAYQESEPDIVFTPAHEENNMDEEVVWNRNDVEGEIIDENVVLQEKANQNNDDNITDDDSDAFDIDEMLVDD</sequence>
<evidence type="ECO:0000313" key="2">
    <source>
        <dbReference type="EMBL" id="KAK9283664.1"/>
    </source>
</evidence>
<accession>A0AAP0RT66</accession>
<feature type="domain" description="DUF4216" evidence="1">
    <location>
        <begin position="120"/>
        <end position="192"/>
    </location>
</feature>
<dbReference type="EMBL" id="JBBPBK010000006">
    <property type="protein sequence ID" value="KAK9283664.1"/>
    <property type="molecule type" value="Genomic_DNA"/>
</dbReference>